<evidence type="ECO:0000256" key="1">
    <source>
        <dbReference type="ARBA" id="ARBA00004123"/>
    </source>
</evidence>
<evidence type="ECO:0000256" key="10">
    <source>
        <dbReference type="ARBA" id="ARBA00023125"/>
    </source>
</evidence>
<dbReference type="SUPFAM" id="SSF53335">
    <property type="entry name" value="S-adenosyl-L-methionine-dependent methyltransferases"/>
    <property type="match status" value="1"/>
</dbReference>
<keyword evidence="9" id="KW-0862">Zinc</keyword>
<evidence type="ECO:0000256" key="11">
    <source>
        <dbReference type="ARBA" id="ARBA00023242"/>
    </source>
</evidence>
<accession>A0AAD3MA70</accession>
<keyword evidence="4 12" id="KW-0489">Methyltransferase</keyword>
<keyword evidence="3" id="KW-0678">Repressor</keyword>
<keyword evidence="8" id="KW-0863">Zinc-finger</keyword>
<dbReference type="InterPro" id="IPR001525">
    <property type="entry name" value="C5_MeTfrase"/>
</dbReference>
<dbReference type="Gene3D" id="1.10.418.10">
    <property type="entry name" value="Calponin-like domain"/>
    <property type="match status" value="1"/>
</dbReference>
<evidence type="ECO:0000256" key="4">
    <source>
        <dbReference type="ARBA" id="ARBA00022603"/>
    </source>
</evidence>
<evidence type="ECO:0000256" key="2">
    <source>
        <dbReference type="ARBA" id="ARBA00011975"/>
    </source>
</evidence>
<dbReference type="InterPro" id="IPR049554">
    <property type="entry name" value="DNMT3_ADD_PHD"/>
</dbReference>
<feature type="domain" description="PWWP" evidence="15">
    <location>
        <begin position="877"/>
        <end position="932"/>
    </location>
</feature>
<evidence type="ECO:0000313" key="18">
    <source>
        <dbReference type="Proteomes" id="UP001279410"/>
    </source>
</evidence>
<dbReference type="Gene3D" id="3.40.50.150">
    <property type="entry name" value="Vaccinia Virus protein VP39"/>
    <property type="match status" value="2"/>
</dbReference>
<protein>
    <recommendedName>
        <fullName evidence="2">DNA (cytosine-5-)-methyltransferase</fullName>
        <ecNumber evidence="2">2.1.1.37</ecNumber>
    </recommendedName>
</protein>
<dbReference type="FunFam" id="3.40.50.150:FF:000011">
    <property type="entry name" value="DNA methyltransferase 3 alpha"/>
    <property type="match status" value="1"/>
</dbReference>
<keyword evidence="18" id="KW-1185">Reference proteome</keyword>
<dbReference type="GO" id="GO:0003677">
    <property type="term" value="F:DNA binding"/>
    <property type="evidence" value="ECO:0007669"/>
    <property type="project" value="UniProtKB-KW"/>
</dbReference>
<keyword evidence="5 12" id="KW-0808">Transferase</keyword>
<dbReference type="Pfam" id="PF21255">
    <property type="entry name" value="DNMT3_ADD_GATA1-like"/>
    <property type="match status" value="1"/>
</dbReference>
<dbReference type="SUPFAM" id="SSF63748">
    <property type="entry name" value="Tudor/PWWP/MBT"/>
    <property type="match status" value="1"/>
</dbReference>
<evidence type="ECO:0000256" key="12">
    <source>
        <dbReference type="PROSITE-ProRule" id="PRU01016"/>
    </source>
</evidence>
<dbReference type="InterPro" id="IPR036872">
    <property type="entry name" value="CH_dom_sf"/>
</dbReference>
<dbReference type="PROSITE" id="PS50021">
    <property type="entry name" value="CH"/>
    <property type="match status" value="1"/>
</dbReference>
<dbReference type="GO" id="GO:0005634">
    <property type="term" value="C:nucleus"/>
    <property type="evidence" value="ECO:0007669"/>
    <property type="project" value="UniProtKB-SubCell"/>
</dbReference>
<dbReference type="SUPFAM" id="SSF47576">
    <property type="entry name" value="Calponin-homology domain, CH-domain"/>
    <property type="match status" value="1"/>
</dbReference>
<dbReference type="FunFam" id="3.40.50.150:FF:000008">
    <property type="entry name" value="DNA (Cytosine-5)-methyltransferase 3A isoform X1"/>
    <property type="match status" value="1"/>
</dbReference>
<dbReference type="GO" id="GO:0032259">
    <property type="term" value="P:methylation"/>
    <property type="evidence" value="ECO:0007669"/>
    <property type="project" value="UniProtKB-KW"/>
</dbReference>
<evidence type="ECO:0000256" key="7">
    <source>
        <dbReference type="ARBA" id="ARBA00022723"/>
    </source>
</evidence>
<dbReference type="Gene3D" id="2.30.30.140">
    <property type="match status" value="1"/>
</dbReference>
<evidence type="ECO:0000256" key="3">
    <source>
        <dbReference type="ARBA" id="ARBA00022491"/>
    </source>
</evidence>
<evidence type="ECO:0000259" key="16">
    <source>
        <dbReference type="PROSITE" id="PS51533"/>
    </source>
</evidence>
<dbReference type="InterPro" id="IPR029063">
    <property type="entry name" value="SAM-dependent_MTases_sf"/>
</dbReference>
<evidence type="ECO:0000259" key="14">
    <source>
        <dbReference type="PROSITE" id="PS50021"/>
    </source>
</evidence>
<dbReference type="EMBL" id="BRZM01000009">
    <property type="protein sequence ID" value="GLD50244.1"/>
    <property type="molecule type" value="Genomic_DNA"/>
</dbReference>
<evidence type="ECO:0000259" key="15">
    <source>
        <dbReference type="PROSITE" id="PS50812"/>
    </source>
</evidence>
<dbReference type="Pfam" id="PF00855">
    <property type="entry name" value="PWWP"/>
    <property type="match status" value="1"/>
</dbReference>
<dbReference type="PROSITE" id="PS50812">
    <property type="entry name" value="PWWP"/>
    <property type="match status" value="1"/>
</dbReference>
<dbReference type="Proteomes" id="UP001279410">
    <property type="component" value="Unassembled WGS sequence"/>
</dbReference>
<keyword evidence="10" id="KW-0238">DNA-binding</keyword>
<evidence type="ECO:0000313" key="17">
    <source>
        <dbReference type="EMBL" id="GLD50244.1"/>
    </source>
</evidence>
<proteinExistence type="inferred from homology"/>
<dbReference type="PROSITE" id="PS51679">
    <property type="entry name" value="SAM_MT_C5"/>
    <property type="match status" value="1"/>
</dbReference>
<keyword evidence="6 12" id="KW-0949">S-adenosyl-L-methionine</keyword>
<dbReference type="InterPro" id="IPR001715">
    <property type="entry name" value="CH_dom"/>
</dbReference>
<dbReference type="InterPro" id="IPR050390">
    <property type="entry name" value="C5-Methyltransferase"/>
</dbReference>
<feature type="region of interest" description="Disordered" evidence="13">
    <location>
        <begin position="729"/>
        <end position="749"/>
    </location>
</feature>
<dbReference type="GO" id="GO:0000122">
    <property type="term" value="P:negative regulation of transcription by RNA polymerase II"/>
    <property type="evidence" value="ECO:0007669"/>
    <property type="project" value="TreeGrafter"/>
</dbReference>
<dbReference type="CDD" id="cd05835">
    <property type="entry name" value="PWWP_DNMT3"/>
    <property type="match status" value="1"/>
</dbReference>
<feature type="domain" description="Calponin-homology (CH)" evidence="14">
    <location>
        <begin position="15"/>
        <end position="117"/>
    </location>
</feature>
<organism evidence="17 18">
    <name type="scientific">Lates japonicus</name>
    <name type="common">Japanese lates</name>
    <dbReference type="NCBI Taxonomy" id="270547"/>
    <lineage>
        <taxon>Eukaryota</taxon>
        <taxon>Metazoa</taxon>
        <taxon>Chordata</taxon>
        <taxon>Craniata</taxon>
        <taxon>Vertebrata</taxon>
        <taxon>Euteleostomi</taxon>
        <taxon>Actinopterygii</taxon>
        <taxon>Neopterygii</taxon>
        <taxon>Teleostei</taxon>
        <taxon>Neoteleostei</taxon>
        <taxon>Acanthomorphata</taxon>
        <taxon>Carangaria</taxon>
        <taxon>Carangaria incertae sedis</taxon>
        <taxon>Centropomidae</taxon>
        <taxon>Lates</taxon>
    </lineage>
</organism>
<keyword evidence="7" id="KW-0479">Metal-binding</keyword>
<evidence type="ECO:0000256" key="13">
    <source>
        <dbReference type="SAM" id="MobiDB-lite"/>
    </source>
</evidence>
<dbReference type="PANTHER" id="PTHR23068">
    <property type="entry name" value="DNA CYTOSINE-5- -METHYLTRANSFERASE 3-RELATED"/>
    <property type="match status" value="1"/>
</dbReference>
<comment type="caution">
    <text evidence="17">The sequence shown here is derived from an EMBL/GenBank/DDBJ whole genome shotgun (WGS) entry which is preliminary data.</text>
</comment>
<dbReference type="InterPro" id="IPR025766">
    <property type="entry name" value="ADD"/>
</dbReference>
<sequence>MANTVVETPGSSRDKTSRFYLLAWINNLLKTDFKDVREMGSGACHCQILDWAVPGSLDLSKVKFDAKTEDDCKHNFTLLNKALSKSGFTRIIPVEEIVKGDFKSNFEILKWFKALYLANVKTTKYDPVKARDSQDISPIVLSPLPRSHKLESGAEQNGTEMTKKFPYSEEWKNIFDWAERSTLGDHYTYCRTCARNLSTYYKGLSELRRHGETKLHKKEAEISKSAALQSQRSEPLPCSDAAIRFIHKHYNSSSSAKSEQVSRQFARHKLGLRYPRDITSVCQHTPYCLYIYGGVTVGEDDNISVVLVGFFDVRAGRYYIRFLDALQSVDGAAAVGETLKKFGLPTDNLVAVYLDGDDVALEQICSQLREINPNIIVLGGLYSIADAACNAGVKQLSNQTQELMADIHAYYSSCSTENDNLKVLFGSDITADSSSFCINTSCLNFCQVVTKMLEIWTDLILYFSSCDKDDDKAKSICTQLQDPKVRATFMFLKQALKPLQSFQKNLQTKEGAPRADLVPILEDASNLLGTYTPCFLHRQAVDRFLKELDAQILKNNKFHLSHPELSLGGKAVEDFLNESDAADALPLLKEEVLSFYTALTSCIAEKLPLADSVLRSTAQLLNPHSRQQVTGKAVEKLGIKLGICSSEEEVSQLRNEFLKYQLAEEGEGEEGEKDQLAKVSLEKHWASVLKDKKPTLFRKLVLTLLSLPCPPLDAQQVFSQALGNRDSALLSESEESECDSSSDSALSDSTSNKYFTVHTEEVNGITVSVKPCEVRLTKLNKLKTEYERIPGDNGVIWKEGTSRGSFGWESSLRQKPQARTVFQAGVSTWSKPIGHDNDSKKGVESQDEVAEESSPNGKSTPRGRRKQGYQDGKGFLAGELVWGKVKGFSLWPGMVMPWKTKLAPPGMRRVEWFGDGKFSEIYTEGLLPFSAFTKCFCKNSFASLPVYKEAIYQIIEENFTETLYRYDEDGYQSYCTVCCAGLEVILCGEVSCCRCFCKDCLDILVGPGTFDKLKDIDPWSCYMCKPSQCEGNLKLRPDWSVKVQDFFVNNSGMEFEPHRVYPSIPAGQRRPLKVLSLFDGIATGYLVLKDLGFKIDRYIASEICEDSIAVGMIKHEGKIEYVNDVRTITRKHLAEWGPFDLLIGGSPCNDLSMVNPLRKGLFEGTGRLFFEFYRILTLLKPREDDDRPFFWLFENVVFMSANDKNDICRFLECNPILIDAVKVSPAHRARYFWGNLPGMNRPLATSLDDKVALQDCLEVGRTAKFDKVRTITTKSNSIRQGKMGPLPVSMNGKEDYLWCTEMEQIFGFPKHYTDVNNMGRMQRQKVLGRSWSVPVIRHLFAPLKDYFECE</sequence>
<evidence type="ECO:0000256" key="8">
    <source>
        <dbReference type="ARBA" id="ARBA00022771"/>
    </source>
</evidence>
<dbReference type="InterPro" id="IPR018117">
    <property type="entry name" value="C5_DNA_meth_AS"/>
</dbReference>
<keyword evidence="11" id="KW-0539">Nucleus</keyword>
<evidence type="ECO:0000256" key="9">
    <source>
        <dbReference type="ARBA" id="ARBA00022833"/>
    </source>
</evidence>
<gene>
    <name evidence="17" type="ORF">AKAME5_000358600</name>
</gene>
<feature type="region of interest" description="Disordered" evidence="13">
    <location>
        <begin position="827"/>
        <end position="870"/>
    </location>
</feature>
<evidence type="ECO:0000256" key="5">
    <source>
        <dbReference type="ARBA" id="ARBA00022679"/>
    </source>
</evidence>
<dbReference type="GO" id="GO:0051718">
    <property type="term" value="F:DNA (cytosine-5-)-methyltransferase activity, acting on CpG substrates"/>
    <property type="evidence" value="ECO:0007669"/>
    <property type="project" value="TreeGrafter"/>
</dbReference>
<dbReference type="EC" id="2.1.1.37" evidence="2"/>
<feature type="compositionally biased region" description="Basic and acidic residues" evidence="13">
    <location>
        <begin position="833"/>
        <end position="844"/>
    </location>
</feature>
<dbReference type="Pfam" id="PF00307">
    <property type="entry name" value="CH"/>
    <property type="match status" value="1"/>
</dbReference>
<dbReference type="PROSITE" id="PS00094">
    <property type="entry name" value="C5_MTASE_1"/>
    <property type="match status" value="1"/>
</dbReference>
<feature type="active site" evidence="12">
    <location>
        <position position="1148"/>
    </location>
</feature>
<dbReference type="GO" id="GO:0008270">
    <property type="term" value="F:zinc ion binding"/>
    <property type="evidence" value="ECO:0007669"/>
    <property type="project" value="UniProtKB-KW"/>
</dbReference>
<dbReference type="SMART" id="SM00293">
    <property type="entry name" value="PWWP"/>
    <property type="match status" value="1"/>
</dbReference>
<name>A0AAD3MA70_LATJO</name>
<dbReference type="PANTHER" id="PTHR23068:SF53">
    <property type="entry name" value="DNA (CYTOSINE-5-)-METHYLTRANSFERASE"/>
    <property type="match status" value="1"/>
</dbReference>
<comment type="subcellular location">
    <subcellularLocation>
        <location evidence="1">Nucleus</location>
    </subcellularLocation>
</comment>
<comment type="similarity">
    <text evidence="12">Belongs to the class I-like SAM-binding methyltransferase superfamily. C5-methyltransferase family.</text>
</comment>
<feature type="domain" description="PHD-type" evidence="16">
    <location>
        <begin position="920"/>
        <end position="1052"/>
    </location>
</feature>
<evidence type="ECO:0000256" key="6">
    <source>
        <dbReference type="ARBA" id="ARBA00022691"/>
    </source>
</evidence>
<dbReference type="InterPro" id="IPR000313">
    <property type="entry name" value="PWWP_dom"/>
</dbReference>
<reference evidence="17" key="1">
    <citation type="submission" date="2022-08" db="EMBL/GenBank/DDBJ databases">
        <title>Genome sequencing of akame (Lates japonicus).</title>
        <authorList>
            <person name="Hashiguchi Y."/>
            <person name="Takahashi H."/>
        </authorList>
    </citation>
    <scope>NUCLEOTIDE SEQUENCE</scope>
    <source>
        <strain evidence="17">Kochi</strain>
    </source>
</reference>
<dbReference type="Pfam" id="PF00145">
    <property type="entry name" value="DNA_methylase"/>
    <property type="match status" value="1"/>
</dbReference>
<dbReference type="PROSITE" id="PS51533">
    <property type="entry name" value="ADD"/>
    <property type="match status" value="1"/>
</dbReference>